<feature type="transmembrane region" description="Helical" evidence="1">
    <location>
        <begin position="12"/>
        <end position="33"/>
    </location>
</feature>
<dbReference type="EMBL" id="JAWNGA010000014">
    <property type="protein sequence ID" value="MDY5133573.1"/>
    <property type="molecule type" value="Genomic_DNA"/>
</dbReference>
<keyword evidence="3" id="KW-1185">Reference proteome</keyword>
<protein>
    <submittedName>
        <fullName evidence="2">Uncharacterized protein</fullName>
    </submittedName>
</protein>
<sequence length="293" mass="33920">MYSRNKKIEPVDLLKNIITTFLYPAFFIIFPWFGNLHRAVISVGGAILFTLAGTVISVFLLRTKKWYFIWILRLIQFAGFAAIGFSTPRKYDLGVIWFFSMWYGLWIAGHLPDSWLSSKPNRELLHIKEFSFIHGVRLRAWVKSGNLDRPQARFTYRALNKLDGKDLQFLEYTINGTALRVGGGTNGYVMVQYSDNPSDWWSWRSLCRVPPSNKKFNKETQDITVCEWVYSAPYEILFNTQEIKHIVKAFENEGSLDPSPYHWLSKRASEAFNLILPDALQTTNPLEDGKKNS</sequence>
<gene>
    <name evidence="2" type="ORF">R6G86_07455</name>
</gene>
<keyword evidence="1" id="KW-1133">Transmembrane helix</keyword>
<feature type="transmembrane region" description="Helical" evidence="1">
    <location>
        <begin position="67"/>
        <end position="87"/>
    </location>
</feature>
<proteinExistence type="predicted"/>
<reference evidence="2 3" key="1">
    <citation type="submission" date="2023-10" db="EMBL/GenBank/DDBJ databases">
        <title>Whole Genome based description of the genera Actinobaculum and Actinotignum reveals a complex phylogenetic relationship within the species included in the genus Actinotignum.</title>
        <authorList>
            <person name="Jensen C.S."/>
            <person name="Dargis R."/>
            <person name="Kemp M."/>
            <person name="Christensen J.J."/>
        </authorList>
    </citation>
    <scope>NUCLEOTIDE SEQUENCE [LARGE SCALE GENOMIC DNA]</scope>
    <source>
        <strain evidence="2 3">SLA_B974</strain>
    </source>
</reference>
<evidence type="ECO:0000313" key="3">
    <source>
        <dbReference type="Proteomes" id="UP001275049"/>
    </source>
</evidence>
<organism evidence="2 3">
    <name type="scientific">Actinotignum urinale</name>
    <dbReference type="NCBI Taxonomy" id="190146"/>
    <lineage>
        <taxon>Bacteria</taxon>
        <taxon>Bacillati</taxon>
        <taxon>Actinomycetota</taxon>
        <taxon>Actinomycetes</taxon>
        <taxon>Actinomycetales</taxon>
        <taxon>Actinomycetaceae</taxon>
        <taxon>Actinotignum</taxon>
    </lineage>
</organism>
<keyword evidence="1" id="KW-0472">Membrane</keyword>
<dbReference type="RefSeq" id="WP_320755470.1">
    <property type="nucleotide sequence ID" value="NZ_CP171105.1"/>
</dbReference>
<name>A0ABU5G8Z4_9ACTO</name>
<accession>A0ABU5G8Z4</accession>
<dbReference type="Proteomes" id="UP001275049">
    <property type="component" value="Unassembled WGS sequence"/>
</dbReference>
<evidence type="ECO:0000256" key="1">
    <source>
        <dbReference type="SAM" id="Phobius"/>
    </source>
</evidence>
<keyword evidence="1" id="KW-0812">Transmembrane</keyword>
<feature type="transmembrane region" description="Helical" evidence="1">
    <location>
        <begin position="93"/>
        <end position="112"/>
    </location>
</feature>
<feature type="transmembrane region" description="Helical" evidence="1">
    <location>
        <begin position="39"/>
        <end position="60"/>
    </location>
</feature>
<comment type="caution">
    <text evidence="2">The sequence shown here is derived from an EMBL/GenBank/DDBJ whole genome shotgun (WGS) entry which is preliminary data.</text>
</comment>
<evidence type="ECO:0000313" key="2">
    <source>
        <dbReference type="EMBL" id="MDY5133573.1"/>
    </source>
</evidence>